<sequence>MNEKSTGDRTASLDSLPQELADIIVNNLEGDIPALKSCSLTCRKLSSGTGRALLFKRLVLRSSYDCDKLLDAPEYILQHIMVLQIPSATDPPYEDLFNHPSFHQLMASLGPLELMINSLLWSKLNDGARQALSDHSFRQIHIEFSDFPSVADICFFLRSSYDLETLILPSLGIEKTMMPHWPYQAGPSVSHLTLHSVVGRLKVFESIVKTPSCPISANKLRVLDVHVSHAEDLGLLQGVLTMTKELQELKVSHEYLISGSGVPTVADLELTSIESLTVEMSDYDDLDCPVLYDVPLFRWWCEVWANTSTTCMNKLVIQASVTRIGNRKLNTTLWSQMARALSKPPWKTLTTLTIVIHAQNIRSVEALVQTSYIKKIEDVMTTLTETHSVEVSATLKYPGPGCDWEPGEGDSDEDSWGRVSILADEEYN</sequence>
<dbReference type="OrthoDB" id="2878399at2759"/>
<dbReference type="AlphaFoldDB" id="A0A2H3CTU4"/>
<evidence type="ECO:0000313" key="1">
    <source>
        <dbReference type="EMBL" id="PBK86445.1"/>
    </source>
</evidence>
<organism evidence="1 2">
    <name type="scientific">Armillaria gallica</name>
    <name type="common">Bulbous honey fungus</name>
    <name type="synonym">Armillaria bulbosa</name>
    <dbReference type="NCBI Taxonomy" id="47427"/>
    <lineage>
        <taxon>Eukaryota</taxon>
        <taxon>Fungi</taxon>
        <taxon>Dikarya</taxon>
        <taxon>Basidiomycota</taxon>
        <taxon>Agaricomycotina</taxon>
        <taxon>Agaricomycetes</taxon>
        <taxon>Agaricomycetidae</taxon>
        <taxon>Agaricales</taxon>
        <taxon>Marasmiineae</taxon>
        <taxon>Physalacriaceae</taxon>
        <taxon>Armillaria</taxon>
    </lineage>
</organism>
<dbReference type="EMBL" id="KZ293684">
    <property type="protein sequence ID" value="PBK86445.1"/>
    <property type="molecule type" value="Genomic_DNA"/>
</dbReference>
<name>A0A2H3CTU4_ARMGA</name>
<dbReference type="Proteomes" id="UP000217790">
    <property type="component" value="Unassembled WGS sequence"/>
</dbReference>
<proteinExistence type="predicted"/>
<evidence type="ECO:0000313" key="2">
    <source>
        <dbReference type="Proteomes" id="UP000217790"/>
    </source>
</evidence>
<gene>
    <name evidence="1" type="ORF">ARMGADRAFT_1066604</name>
</gene>
<reference evidence="2" key="1">
    <citation type="journal article" date="2017" name="Nat. Ecol. Evol.">
        <title>Genome expansion and lineage-specific genetic innovations in the forest pathogenic fungi Armillaria.</title>
        <authorList>
            <person name="Sipos G."/>
            <person name="Prasanna A.N."/>
            <person name="Walter M.C."/>
            <person name="O'Connor E."/>
            <person name="Balint B."/>
            <person name="Krizsan K."/>
            <person name="Kiss B."/>
            <person name="Hess J."/>
            <person name="Varga T."/>
            <person name="Slot J."/>
            <person name="Riley R."/>
            <person name="Boka B."/>
            <person name="Rigling D."/>
            <person name="Barry K."/>
            <person name="Lee J."/>
            <person name="Mihaltcheva S."/>
            <person name="LaButti K."/>
            <person name="Lipzen A."/>
            <person name="Waldron R."/>
            <person name="Moloney N.M."/>
            <person name="Sperisen C."/>
            <person name="Kredics L."/>
            <person name="Vagvoelgyi C."/>
            <person name="Patrignani A."/>
            <person name="Fitzpatrick D."/>
            <person name="Nagy I."/>
            <person name="Doyle S."/>
            <person name="Anderson J.B."/>
            <person name="Grigoriev I.V."/>
            <person name="Gueldener U."/>
            <person name="Muensterkoetter M."/>
            <person name="Nagy L.G."/>
        </authorList>
    </citation>
    <scope>NUCLEOTIDE SEQUENCE [LARGE SCALE GENOMIC DNA]</scope>
    <source>
        <strain evidence="2">Ar21-2</strain>
    </source>
</reference>
<protein>
    <recommendedName>
        <fullName evidence="3">F-box domain-containing protein</fullName>
    </recommendedName>
</protein>
<evidence type="ECO:0008006" key="3">
    <source>
        <dbReference type="Google" id="ProtNLM"/>
    </source>
</evidence>
<dbReference type="OMA" id="RSSYDCD"/>
<accession>A0A2H3CTU4</accession>
<dbReference type="InParanoid" id="A0A2H3CTU4"/>
<keyword evidence="2" id="KW-1185">Reference proteome</keyword>